<name>A0ABU7A6W9_9TELE</name>
<keyword evidence="2" id="KW-1185">Reference proteome</keyword>
<dbReference type="EMBL" id="JAHUTI010002302">
    <property type="protein sequence ID" value="MED6233335.1"/>
    <property type="molecule type" value="Genomic_DNA"/>
</dbReference>
<proteinExistence type="predicted"/>
<dbReference type="Proteomes" id="UP001345963">
    <property type="component" value="Unassembled WGS sequence"/>
</dbReference>
<organism evidence="1 2">
    <name type="scientific">Ataeniobius toweri</name>
    <dbReference type="NCBI Taxonomy" id="208326"/>
    <lineage>
        <taxon>Eukaryota</taxon>
        <taxon>Metazoa</taxon>
        <taxon>Chordata</taxon>
        <taxon>Craniata</taxon>
        <taxon>Vertebrata</taxon>
        <taxon>Euteleostomi</taxon>
        <taxon>Actinopterygii</taxon>
        <taxon>Neopterygii</taxon>
        <taxon>Teleostei</taxon>
        <taxon>Neoteleostei</taxon>
        <taxon>Acanthomorphata</taxon>
        <taxon>Ovalentaria</taxon>
        <taxon>Atherinomorphae</taxon>
        <taxon>Cyprinodontiformes</taxon>
        <taxon>Goodeidae</taxon>
        <taxon>Ataeniobius</taxon>
    </lineage>
</organism>
<gene>
    <name evidence="1" type="ORF">ATANTOWER_010362</name>
</gene>
<comment type="caution">
    <text evidence="1">The sequence shown here is derived from an EMBL/GenBank/DDBJ whole genome shotgun (WGS) entry which is preliminary data.</text>
</comment>
<evidence type="ECO:0000313" key="1">
    <source>
        <dbReference type="EMBL" id="MED6233335.1"/>
    </source>
</evidence>
<reference evidence="1 2" key="1">
    <citation type="submission" date="2021-07" db="EMBL/GenBank/DDBJ databases">
        <authorList>
            <person name="Palmer J.M."/>
        </authorList>
    </citation>
    <scope>NUCLEOTIDE SEQUENCE [LARGE SCALE GENOMIC DNA]</scope>
    <source>
        <strain evidence="1 2">AT_MEX2019</strain>
        <tissue evidence="1">Muscle</tissue>
    </source>
</reference>
<evidence type="ECO:0000313" key="2">
    <source>
        <dbReference type="Proteomes" id="UP001345963"/>
    </source>
</evidence>
<sequence>MSKTKSMCFEMVGMNSCNKKKIQYHSALDGSKRVCSKHIPCIPVQIVSIQYAGKYNSLSHNSQSNPMTAKAKLLLDVSSPLLFDKCVEIVSAVVQKGKRLRWTP</sequence>
<accession>A0ABU7A6W9</accession>
<protein>
    <submittedName>
        <fullName evidence="1">Uncharacterized protein</fullName>
    </submittedName>
</protein>